<dbReference type="EMBL" id="JZDQ02000017">
    <property type="protein sequence ID" value="OIJ26247.1"/>
    <property type="molecule type" value="Genomic_DNA"/>
</dbReference>
<name>A0A1J4N5M8_9ACTN</name>
<dbReference type="InterPro" id="IPR029068">
    <property type="entry name" value="Glyas_Bleomycin-R_OHBP_Dase"/>
</dbReference>
<dbReference type="Pfam" id="PF18029">
    <property type="entry name" value="Glyoxalase_6"/>
    <property type="match status" value="1"/>
</dbReference>
<dbReference type="Gene3D" id="3.10.180.10">
    <property type="entry name" value="2,3-Dihydroxybiphenyl 1,2-Dioxygenase, domain 1"/>
    <property type="match status" value="1"/>
</dbReference>
<dbReference type="RefSeq" id="WP_045548475.1">
    <property type="nucleotide sequence ID" value="NZ_JZDQ02000017.1"/>
</dbReference>
<dbReference type="InterPro" id="IPR037523">
    <property type="entry name" value="VOC_core"/>
</dbReference>
<evidence type="ECO:0000313" key="3">
    <source>
        <dbReference type="Proteomes" id="UP000033772"/>
    </source>
</evidence>
<comment type="caution">
    <text evidence="2">The sequence shown here is derived from an EMBL/GenBank/DDBJ whole genome shotgun (WGS) entry which is preliminary data.</text>
</comment>
<dbReference type="InterPro" id="IPR041581">
    <property type="entry name" value="Glyoxalase_6"/>
</dbReference>
<proteinExistence type="predicted"/>
<dbReference type="SUPFAM" id="SSF54593">
    <property type="entry name" value="Glyoxalase/Bleomycin resistance protein/Dihydroxybiphenyl dioxygenase"/>
    <property type="match status" value="1"/>
</dbReference>
<sequence length="135" mass="15270">MTIQIRHLTFDSAEPRRLAEFWSAVTGWHLFYDEDPEVIVARSFPSKELMFLFVPVPEAKTAKNRVHIDIKPEDTTRDELVERALSLGATVFGDHRKEDGSGFVALRDPEGNEFCIERGEHEMAPSGPMTIGLTI</sequence>
<evidence type="ECO:0000313" key="2">
    <source>
        <dbReference type="EMBL" id="OIJ26247.1"/>
    </source>
</evidence>
<protein>
    <submittedName>
        <fullName evidence="2">Glyoxalase</fullName>
    </submittedName>
</protein>
<organism evidence="2 3">
    <name type="scientific">Nocardioides luteus</name>
    <dbReference type="NCBI Taxonomy" id="1844"/>
    <lineage>
        <taxon>Bacteria</taxon>
        <taxon>Bacillati</taxon>
        <taxon>Actinomycetota</taxon>
        <taxon>Actinomycetes</taxon>
        <taxon>Propionibacteriales</taxon>
        <taxon>Nocardioidaceae</taxon>
        <taxon>Nocardioides</taxon>
    </lineage>
</organism>
<dbReference type="PANTHER" id="PTHR35908:SF1">
    <property type="entry name" value="CONSERVED PROTEIN"/>
    <property type="match status" value="1"/>
</dbReference>
<reference evidence="2" key="1">
    <citation type="submission" date="2016-10" db="EMBL/GenBank/DDBJ databases">
        <title>Draft Genome Sequence of Nocardioides luteus Strain BAFB, an Alkane-Degrading Bacterium Isolated from JP-7 Polluted Soil.</title>
        <authorList>
            <person name="Brown L."/>
            <person name="Ruiz O.N."/>
            <person name="Gunasekera T."/>
        </authorList>
    </citation>
    <scope>NUCLEOTIDE SEQUENCE [LARGE SCALE GENOMIC DNA]</scope>
    <source>
        <strain evidence="2">BAFB</strain>
    </source>
</reference>
<dbReference type="PANTHER" id="PTHR35908">
    <property type="entry name" value="HYPOTHETICAL FUSION PROTEIN"/>
    <property type="match status" value="1"/>
</dbReference>
<accession>A0A1J4N5M8</accession>
<dbReference type="PROSITE" id="PS51819">
    <property type="entry name" value="VOC"/>
    <property type="match status" value="1"/>
</dbReference>
<keyword evidence="3" id="KW-1185">Reference proteome</keyword>
<dbReference type="STRING" id="1844.UG56_013455"/>
<gene>
    <name evidence="2" type="ORF">UG56_013455</name>
</gene>
<dbReference type="Proteomes" id="UP000033772">
    <property type="component" value="Unassembled WGS sequence"/>
</dbReference>
<dbReference type="OrthoDB" id="3823476at2"/>
<feature type="domain" description="VOC" evidence="1">
    <location>
        <begin position="4"/>
        <end position="119"/>
    </location>
</feature>
<dbReference type="CDD" id="cd06587">
    <property type="entry name" value="VOC"/>
    <property type="match status" value="1"/>
</dbReference>
<evidence type="ECO:0000259" key="1">
    <source>
        <dbReference type="PROSITE" id="PS51819"/>
    </source>
</evidence>
<dbReference type="AlphaFoldDB" id="A0A1J4N5M8"/>